<protein>
    <submittedName>
        <fullName evidence="2">Membrane protein</fullName>
    </submittedName>
</protein>
<dbReference type="STRING" id="429727.VE26_09910"/>
<keyword evidence="1" id="KW-0472">Membrane</keyword>
<dbReference type="PANTHER" id="PTHR34821:SF2">
    <property type="entry name" value="INNER MEMBRANE PROTEIN YDCZ"/>
    <property type="match status" value="1"/>
</dbReference>
<comment type="caution">
    <text evidence="2">The sequence shown here is derived from an EMBL/GenBank/DDBJ whole genome shotgun (WGS) entry which is preliminary data.</text>
</comment>
<keyword evidence="1" id="KW-0812">Transmembrane</keyword>
<sequence length="161" mass="16715">MSSFSPQRPRPLHLLAAFASGGLLTFAVYINAEAGRYGGALYSSWLAHGTGTIACILVLALLWFRDRPAVTALANRAPLWAYLGGISGAATVMLTSTAVNTPLALAGTLSLGLAGQVVFSLAADQWGLFGLPRRRLTLRDAGAVILITAGSLLIIFVGMGS</sequence>
<dbReference type="Pfam" id="PF04657">
    <property type="entry name" value="DMT_YdcZ"/>
    <property type="match status" value="1"/>
</dbReference>
<dbReference type="OrthoDB" id="4244824at2"/>
<gene>
    <name evidence="2" type="ORF">VE26_09910</name>
</gene>
<dbReference type="PANTHER" id="PTHR34821">
    <property type="entry name" value="INNER MEMBRANE PROTEIN YDCZ"/>
    <property type="match status" value="1"/>
</dbReference>
<evidence type="ECO:0000313" key="2">
    <source>
        <dbReference type="EMBL" id="KKB10416.1"/>
    </source>
</evidence>
<organism evidence="2 3">
    <name type="scientific">Devosia chinhatensis</name>
    <dbReference type="NCBI Taxonomy" id="429727"/>
    <lineage>
        <taxon>Bacteria</taxon>
        <taxon>Pseudomonadati</taxon>
        <taxon>Pseudomonadota</taxon>
        <taxon>Alphaproteobacteria</taxon>
        <taxon>Hyphomicrobiales</taxon>
        <taxon>Devosiaceae</taxon>
        <taxon>Devosia</taxon>
    </lineage>
</organism>
<proteinExistence type="predicted"/>
<keyword evidence="1" id="KW-1133">Transmembrane helix</keyword>
<dbReference type="Proteomes" id="UP000033649">
    <property type="component" value="Unassembled WGS sequence"/>
</dbReference>
<dbReference type="EMBL" id="JZEY01000054">
    <property type="protein sequence ID" value="KKB10416.1"/>
    <property type="molecule type" value="Genomic_DNA"/>
</dbReference>
<accession>A0A0F5FNJ3</accession>
<reference evidence="2 3" key="1">
    <citation type="submission" date="2015-03" db="EMBL/GenBank/DDBJ databases">
        <authorList>
            <person name="Hassan Y."/>
            <person name="Lepp D."/>
            <person name="Li X.-Z."/>
            <person name="Zhou T."/>
        </authorList>
    </citation>
    <scope>NUCLEOTIDE SEQUENCE [LARGE SCALE GENOMIC DNA]</scope>
    <source>
        <strain evidence="2 3">IPL18</strain>
    </source>
</reference>
<feature type="transmembrane region" description="Helical" evidence="1">
    <location>
        <begin position="141"/>
        <end position="159"/>
    </location>
</feature>
<name>A0A0F5FNJ3_9HYPH</name>
<keyword evidence="3" id="KW-1185">Reference proteome</keyword>
<dbReference type="AlphaFoldDB" id="A0A0F5FNJ3"/>
<evidence type="ECO:0000256" key="1">
    <source>
        <dbReference type="SAM" id="Phobius"/>
    </source>
</evidence>
<feature type="transmembrane region" description="Helical" evidence="1">
    <location>
        <begin position="105"/>
        <end position="129"/>
    </location>
</feature>
<feature type="transmembrane region" description="Helical" evidence="1">
    <location>
        <begin position="12"/>
        <end position="30"/>
    </location>
</feature>
<evidence type="ECO:0000313" key="3">
    <source>
        <dbReference type="Proteomes" id="UP000033649"/>
    </source>
</evidence>
<feature type="transmembrane region" description="Helical" evidence="1">
    <location>
        <begin position="77"/>
        <end position="99"/>
    </location>
</feature>
<feature type="transmembrane region" description="Helical" evidence="1">
    <location>
        <begin position="42"/>
        <end position="65"/>
    </location>
</feature>
<dbReference type="PATRIC" id="fig|429727.3.peg.2039"/>
<dbReference type="InterPro" id="IPR006750">
    <property type="entry name" value="YdcZ"/>
</dbReference>
<dbReference type="GO" id="GO:0005886">
    <property type="term" value="C:plasma membrane"/>
    <property type="evidence" value="ECO:0007669"/>
    <property type="project" value="TreeGrafter"/>
</dbReference>
<dbReference type="RefSeq" id="WP_046105230.1">
    <property type="nucleotide sequence ID" value="NZ_JZEY01000054.1"/>
</dbReference>